<gene>
    <name evidence="2" type="ORF">U5G49_005355</name>
</gene>
<geneLocation type="plasmid" evidence="2 3">
    <name>pRinCIP108029d</name>
</geneLocation>
<proteinExistence type="predicted"/>
<dbReference type="RefSeq" id="WP_131606286.1">
    <property type="nucleotide sequence ID" value="NZ_BSOQ01000008.1"/>
</dbReference>
<feature type="compositionally biased region" description="Acidic residues" evidence="1">
    <location>
        <begin position="75"/>
        <end position="84"/>
    </location>
</feature>
<name>A0ABZ1DSB3_9HYPH</name>
<feature type="region of interest" description="Disordered" evidence="1">
    <location>
        <begin position="69"/>
        <end position="100"/>
    </location>
</feature>
<dbReference type="Proteomes" id="UP001322785">
    <property type="component" value="Plasmid pRinCIP108029d"/>
</dbReference>
<protein>
    <submittedName>
        <fullName evidence="2">Uncharacterized protein</fullName>
    </submittedName>
</protein>
<dbReference type="EMBL" id="CP140637">
    <property type="protein sequence ID" value="WRW38342.1"/>
    <property type="molecule type" value="Genomic_DNA"/>
</dbReference>
<evidence type="ECO:0000313" key="2">
    <source>
        <dbReference type="EMBL" id="WRW38342.1"/>
    </source>
</evidence>
<organism evidence="2 3">
    <name type="scientific">Rhizobium indigoferae</name>
    <dbReference type="NCBI Taxonomy" id="158891"/>
    <lineage>
        <taxon>Bacteria</taxon>
        <taxon>Pseudomonadati</taxon>
        <taxon>Pseudomonadota</taxon>
        <taxon>Alphaproteobacteria</taxon>
        <taxon>Hyphomicrobiales</taxon>
        <taxon>Rhizobiaceae</taxon>
        <taxon>Rhizobium/Agrobacterium group</taxon>
        <taxon>Rhizobium</taxon>
    </lineage>
</organism>
<reference evidence="2 3" key="1">
    <citation type="submission" date="2023-12" db="EMBL/GenBank/DDBJ databases">
        <authorList>
            <person name="Menendez E."/>
            <person name="Kaur S."/>
            <person name="Flores-Felix J.D."/>
            <person name="diCenzo G.C."/>
            <person name="Peix A."/>
            <person name="Velazquez E."/>
        </authorList>
    </citation>
    <scope>NUCLEOTIDE SEQUENCE [LARGE SCALE GENOMIC DNA]</scope>
    <source>
        <strain evidence="2 3">CIP 108029</strain>
        <plasmid evidence="2 3">pRinCIP108029d</plasmid>
    </source>
</reference>
<sequence length="100" mass="10181">MQIIGTNVTNNPNGKVTVEFTGEGGEGISVTVASSTGDLDGDAAVRRAKEMMVQVATFGIPNEAFVEAQQAADESVVETDDGAEETSPATGSFSSPKAVS</sequence>
<feature type="compositionally biased region" description="Polar residues" evidence="1">
    <location>
        <begin position="87"/>
        <end position="100"/>
    </location>
</feature>
<accession>A0ABZ1DSB3</accession>
<keyword evidence="2" id="KW-0614">Plasmid</keyword>
<evidence type="ECO:0000313" key="3">
    <source>
        <dbReference type="Proteomes" id="UP001322785"/>
    </source>
</evidence>
<keyword evidence="3" id="KW-1185">Reference proteome</keyword>
<evidence type="ECO:0000256" key="1">
    <source>
        <dbReference type="SAM" id="MobiDB-lite"/>
    </source>
</evidence>